<dbReference type="InterPro" id="IPR002347">
    <property type="entry name" value="SDR_fam"/>
</dbReference>
<dbReference type="FunFam" id="3.40.50.720:FF:000643">
    <property type="entry name" value="Short chain dehydrogenase/reductase family oxidoreductase, putative"/>
    <property type="match status" value="1"/>
</dbReference>
<keyword evidence="5" id="KW-1185">Reference proteome</keyword>
<dbReference type="Gene3D" id="3.40.50.720">
    <property type="entry name" value="NAD(P)-binding Rossmann-like Domain"/>
    <property type="match status" value="1"/>
</dbReference>
<evidence type="ECO:0000256" key="2">
    <source>
        <dbReference type="ARBA" id="ARBA00022857"/>
    </source>
</evidence>
<gene>
    <name evidence="4" type="ORF">EJ02DRAFT_510840</name>
</gene>
<reference evidence="4" key="1">
    <citation type="journal article" date="2020" name="Stud. Mycol.">
        <title>101 Dothideomycetes genomes: a test case for predicting lifestyles and emergence of pathogens.</title>
        <authorList>
            <person name="Haridas S."/>
            <person name="Albert R."/>
            <person name="Binder M."/>
            <person name="Bloem J."/>
            <person name="Labutti K."/>
            <person name="Salamov A."/>
            <person name="Andreopoulos B."/>
            <person name="Baker S."/>
            <person name="Barry K."/>
            <person name="Bills G."/>
            <person name="Bluhm B."/>
            <person name="Cannon C."/>
            <person name="Castanera R."/>
            <person name="Culley D."/>
            <person name="Daum C."/>
            <person name="Ezra D."/>
            <person name="Gonzalez J."/>
            <person name="Henrissat B."/>
            <person name="Kuo A."/>
            <person name="Liang C."/>
            <person name="Lipzen A."/>
            <person name="Lutzoni F."/>
            <person name="Magnuson J."/>
            <person name="Mondo S."/>
            <person name="Nolan M."/>
            <person name="Ohm R."/>
            <person name="Pangilinan J."/>
            <person name="Park H.-J."/>
            <person name="Ramirez L."/>
            <person name="Alfaro M."/>
            <person name="Sun H."/>
            <person name="Tritt A."/>
            <person name="Yoshinaga Y."/>
            <person name="Zwiers L.-H."/>
            <person name="Turgeon B."/>
            <person name="Goodwin S."/>
            <person name="Spatafora J."/>
            <person name="Crous P."/>
            <person name="Grigoriev I."/>
        </authorList>
    </citation>
    <scope>NUCLEOTIDE SEQUENCE</scope>
    <source>
        <strain evidence="4">CBS 161.51</strain>
    </source>
</reference>
<evidence type="ECO:0000256" key="3">
    <source>
        <dbReference type="ARBA" id="ARBA00023002"/>
    </source>
</evidence>
<dbReference type="InterPro" id="IPR020904">
    <property type="entry name" value="Sc_DH/Rdtase_CS"/>
</dbReference>
<keyword evidence="2" id="KW-0521">NADP</keyword>
<accession>A0A6A5SWK3</accession>
<dbReference type="GO" id="GO:0016491">
    <property type="term" value="F:oxidoreductase activity"/>
    <property type="evidence" value="ECO:0007669"/>
    <property type="project" value="UniProtKB-KW"/>
</dbReference>
<evidence type="ECO:0000256" key="1">
    <source>
        <dbReference type="ARBA" id="ARBA00006484"/>
    </source>
</evidence>
<dbReference type="GO" id="GO:0005737">
    <property type="term" value="C:cytoplasm"/>
    <property type="evidence" value="ECO:0007669"/>
    <property type="project" value="TreeGrafter"/>
</dbReference>
<sequence length="332" mass="35577">MAAADEATKGNGGKEFNVQGKTAIVTGAGSGINLSFASLLLDRGCSVIIADLSLRPEAQKLLNAYNEKREGEPRAVFVKTDVRDWPQLDRMFAVAVHEFGSVDIVCPGAGIYDPHWSNFWHPPGAENGKSRDAVEGGRYASLDINITHPVRVTQLAIAHFLKPLPGSGSIPKVFPQNPKRVVIISSIGGQLSNLHTPLYVAAKHAMNGFIRSLGPLEEELGIRVNGVAPGVIKTPLWTDHPEKMTFLDSSKDAWATAEEVGQAMLRCLQDAELGGGTILEVGQGQTRRVEALNDPGPSGKGHTVSNLTEQYAEVYGWLGKEGWGLSGGKARL</sequence>
<keyword evidence="3" id="KW-0560">Oxidoreductase</keyword>
<dbReference type="Pfam" id="PF00106">
    <property type="entry name" value="adh_short"/>
    <property type="match status" value="1"/>
</dbReference>
<name>A0A6A5SWK3_9PLEO</name>
<dbReference type="Proteomes" id="UP000800038">
    <property type="component" value="Unassembled WGS sequence"/>
</dbReference>
<dbReference type="OrthoDB" id="5296at2759"/>
<protein>
    <submittedName>
        <fullName evidence="4">NAD(P)-binding protein</fullName>
    </submittedName>
</protein>
<dbReference type="AlphaFoldDB" id="A0A6A5SWK3"/>
<organism evidence="4 5">
    <name type="scientific">Clathrospora elynae</name>
    <dbReference type="NCBI Taxonomy" id="706981"/>
    <lineage>
        <taxon>Eukaryota</taxon>
        <taxon>Fungi</taxon>
        <taxon>Dikarya</taxon>
        <taxon>Ascomycota</taxon>
        <taxon>Pezizomycotina</taxon>
        <taxon>Dothideomycetes</taxon>
        <taxon>Pleosporomycetidae</taxon>
        <taxon>Pleosporales</taxon>
        <taxon>Diademaceae</taxon>
        <taxon>Clathrospora</taxon>
    </lineage>
</organism>
<dbReference type="EMBL" id="ML976023">
    <property type="protein sequence ID" value="KAF1943699.1"/>
    <property type="molecule type" value="Genomic_DNA"/>
</dbReference>
<dbReference type="PANTHER" id="PTHR44229">
    <property type="entry name" value="15-HYDROXYPROSTAGLANDIN DEHYDROGENASE [NAD(+)]"/>
    <property type="match status" value="1"/>
</dbReference>
<evidence type="ECO:0000313" key="4">
    <source>
        <dbReference type="EMBL" id="KAF1943699.1"/>
    </source>
</evidence>
<comment type="similarity">
    <text evidence="1">Belongs to the short-chain dehydrogenases/reductases (SDR) family.</text>
</comment>
<dbReference type="InterPro" id="IPR036291">
    <property type="entry name" value="NAD(P)-bd_dom_sf"/>
</dbReference>
<dbReference type="SUPFAM" id="SSF51735">
    <property type="entry name" value="NAD(P)-binding Rossmann-fold domains"/>
    <property type="match status" value="1"/>
</dbReference>
<dbReference type="PANTHER" id="PTHR44229:SF4">
    <property type="entry name" value="15-HYDROXYPROSTAGLANDIN DEHYDROGENASE [NAD(+)]"/>
    <property type="match status" value="1"/>
</dbReference>
<dbReference type="PRINTS" id="PR00081">
    <property type="entry name" value="GDHRDH"/>
</dbReference>
<evidence type="ECO:0000313" key="5">
    <source>
        <dbReference type="Proteomes" id="UP000800038"/>
    </source>
</evidence>
<proteinExistence type="inferred from homology"/>
<dbReference type="PROSITE" id="PS00061">
    <property type="entry name" value="ADH_SHORT"/>
    <property type="match status" value="1"/>
</dbReference>